<dbReference type="EMBL" id="JBHSGU010000002">
    <property type="protein sequence ID" value="MFC4699732.1"/>
    <property type="molecule type" value="Genomic_DNA"/>
</dbReference>
<dbReference type="SMART" id="SM00421">
    <property type="entry name" value="HTH_LUXR"/>
    <property type="match status" value="1"/>
</dbReference>
<dbReference type="SUPFAM" id="SSF52172">
    <property type="entry name" value="CheY-like"/>
    <property type="match status" value="1"/>
</dbReference>
<dbReference type="PANTHER" id="PTHR45566:SF1">
    <property type="entry name" value="HTH-TYPE TRANSCRIPTIONAL REGULATOR YHJB-RELATED"/>
    <property type="match status" value="1"/>
</dbReference>
<evidence type="ECO:0000259" key="4">
    <source>
        <dbReference type="PROSITE" id="PS50110"/>
    </source>
</evidence>
<evidence type="ECO:0000256" key="2">
    <source>
        <dbReference type="PROSITE-ProRule" id="PRU00169"/>
    </source>
</evidence>
<dbReference type="PROSITE" id="PS50043">
    <property type="entry name" value="HTH_LUXR_2"/>
    <property type="match status" value="1"/>
</dbReference>
<dbReference type="RefSeq" id="WP_382406530.1">
    <property type="nucleotide sequence ID" value="NZ_JBHSGU010000002.1"/>
</dbReference>
<evidence type="ECO:0000313" key="6">
    <source>
        <dbReference type="Proteomes" id="UP001595897"/>
    </source>
</evidence>
<keyword evidence="6" id="KW-1185">Reference proteome</keyword>
<dbReference type="Gene3D" id="3.40.50.2300">
    <property type="match status" value="1"/>
</dbReference>
<dbReference type="PROSITE" id="PS50110">
    <property type="entry name" value="RESPONSE_REGULATORY"/>
    <property type="match status" value="1"/>
</dbReference>
<reference evidence="6" key="1">
    <citation type="journal article" date="2019" name="Int. J. Syst. Evol. Microbiol.">
        <title>The Global Catalogue of Microorganisms (GCM) 10K type strain sequencing project: providing services to taxonomists for standard genome sequencing and annotation.</title>
        <authorList>
            <consortium name="The Broad Institute Genomics Platform"/>
            <consortium name="The Broad Institute Genome Sequencing Center for Infectious Disease"/>
            <person name="Wu L."/>
            <person name="Ma J."/>
        </authorList>
    </citation>
    <scope>NUCLEOTIDE SEQUENCE [LARGE SCALE GENOMIC DNA]</scope>
    <source>
        <strain evidence="6">KACC 12507</strain>
    </source>
</reference>
<dbReference type="SMART" id="SM00448">
    <property type="entry name" value="REC"/>
    <property type="match status" value="1"/>
</dbReference>
<dbReference type="PANTHER" id="PTHR45566">
    <property type="entry name" value="HTH-TYPE TRANSCRIPTIONAL REGULATOR YHJB-RELATED"/>
    <property type="match status" value="1"/>
</dbReference>
<dbReference type="PROSITE" id="PS00622">
    <property type="entry name" value="HTH_LUXR_1"/>
    <property type="match status" value="1"/>
</dbReference>
<dbReference type="PRINTS" id="PR00038">
    <property type="entry name" value="HTHLUXR"/>
</dbReference>
<protein>
    <submittedName>
        <fullName evidence="5">Response regulator</fullName>
    </submittedName>
</protein>
<comment type="caution">
    <text evidence="5">The sequence shown here is derived from an EMBL/GenBank/DDBJ whole genome shotgun (WGS) entry which is preliminary data.</text>
</comment>
<dbReference type="InterPro" id="IPR000792">
    <property type="entry name" value="Tscrpt_reg_LuxR_C"/>
</dbReference>
<dbReference type="Pfam" id="PF00072">
    <property type="entry name" value="Response_reg"/>
    <property type="match status" value="1"/>
</dbReference>
<evidence type="ECO:0000313" key="5">
    <source>
        <dbReference type="EMBL" id="MFC4699732.1"/>
    </source>
</evidence>
<feature type="domain" description="Response regulatory" evidence="4">
    <location>
        <begin position="6"/>
        <end position="122"/>
    </location>
</feature>
<dbReference type="Pfam" id="PF00196">
    <property type="entry name" value="GerE"/>
    <property type="match status" value="1"/>
</dbReference>
<keyword evidence="1 2" id="KW-0597">Phosphoprotein</keyword>
<sequence length="214" mass="23647">MGSDYTALIADDHPLFRSALNQVLSQQLKLSVEQADNFSQTYAALQKNPDIDVVCLDLNMPDTDGLSGIIRLRAEFPNTLIIVVSGEENPLIIAKCIALGASGFIPKSVSLESISQAVTAVLDGEQWIPPDFEMPERQSQQHEQYRMLETLTPHQLKVLNMIAKGLLNKQIAYELDISESTVKQHASAVLRKLGVNNRTQAGIMFKQLMSLEQG</sequence>
<proteinExistence type="predicted"/>
<dbReference type="CDD" id="cd06170">
    <property type="entry name" value="LuxR_C_like"/>
    <property type="match status" value="1"/>
</dbReference>
<accession>A0ABV9LTA3</accession>
<evidence type="ECO:0000256" key="1">
    <source>
        <dbReference type="ARBA" id="ARBA00022553"/>
    </source>
</evidence>
<dbReference type="Proteomes" id="UP001595897">
    <property type="component" value="Unassembled WGS sequence"/>
</dbReference>
<dbReference type="CDD" id="cd17535">
    <property type="entry name" value="REC_NarL-like"/>
    <property type="match status" value="1"/>
</dbReference>
<feature type="domain" description="HTH luxR-type" evidence="3">
    <location>
        <begin position="144"/>
        <end position="209"/>
    </location>
</feature>
<dbReference type="InterPro" id="IPR011006">
    <property type="entry name" value="CheY-like_superfamily"/>
</dbReference>
<dbReference type="InterPro" id="IPR051015">
    <property type="entry name" value="EvgA-like"/>
</dbReference>
<dbReference type="InterPro" id="IPR058245">
    <property type="entry name" value="NreC/VraR/RcsB-like_REC"/>
</dbReference>
<evidence type="ECO:0000259" key="3">
    <source>
        <dbReference type="PROSITE" id="PS50043"/>
    </source>
</evidence>
<name>A0ABV9LTA3_9ALTE</name>
<dbReference type="InterPro" id="IPR001789">
    <property type="entry name" value="Sig_transdc_resp-reg_receiver"/>
</dbReference>
<organism evidence="5 6">
    <name type="scientific">Glaciecola siphonariae</name>
    <dbReference type="NCBI Taxonomy" id="521012"/>
    <lineage>
        <taxon>Bacteria</taxon>
        <taxon>Pseudomonadati</taxon>
        <taxon>Pseudomonadota</taxon>
        <taxon>Gammaproteobacteria</taxon>
        <taxon>Alteromonadales</taxon>
        <taxon>Alteromonadaceae</taxon>
        <taxon>Glaciecola</taxon>
    </lineage>
</organism>
<feature type="modified residue" description="4-aspartylphosphate" evidence="2">
    <location>
        <position position="57"/>
    </location>
</feature>
<gene>
    <name evidence="5" type="ORF">ACFO4O_06140</name>
</gene>